<evidence type="ECO:0000259" key="1">
    <source>
        <dbReference type="SMART" id="SM00460"/>
    </source>
</evidence>
<evidence type="ECO:0000313" key="3">
    <source>
        <dbReference type="Proteomes" id="UP000198953"/>
    </source>
</evidence>
<dbReference type="Proteomes" id="UP000198953">
    <property type="component" value="Unassembled WGS sequence"/>
</dbReference>
<organism evidence="2 3">
    <name type="scientific">Nonomuraea pusilla</name>
    <dbReference type="NCBI Taxonomy" id="46177"/>
    <lineage>
        <taxon>Bacteria</taxon>
        <taxon>Bacillati</taxon>
        <taxon>Actinomycetota</taxon>
        <taxon>Actinomycetes</taxon>
        <taxon>Streptosporangiales</taxon>
        <taxon>Streptosporangiaceae</taxon>
        <taxon>Nonomuraea</taxon>
    </lineage>
</organism>
<accession>A0A1H7YPJ9</accession>
<protein>
    <submittedName>
        <fullName evidence="2">Transglutaminase-like superfamily protein</fullName>
    </submittedName>
</protein>
<evidence type="ECO:0000313" key="2">
    <source>
        <dbReference type="EMBL" id="SEM47119.1"/>
    </source>
</evidence>
<sequence>MDLSAYRGRGFPGDIDHAIATTPVAGLDLVQARGQLRLARETEPLLYAFPPPPLRYEPGARPALERVVAGLPAGGGRAFARAANRWVHEHVTHPHHLPERTPPDRALIEEEIIGSGAGWCNEQARVLVALAAVRGVTGRLCFAVHANLRCGHTAAELFVDGGWAFFDPTFAVSVELADGRLAEARELAGAARAAADRAYREPLAAYYGRCRPHVEEFPGWRAADRPAVDEGGLLYTHLGFTDYLVTGARAS</sequence>
<dbReference type="SUPFAM" id="SSF54001">
    <property type="entry name" value="Cysteine proteinases"/>
    <property type="match status" value="1"/>
</dbReference>
<dbReference type="Pfam" id="PF01841">
    <property type="entry name" value="Transglut_core"/>
    <property type="match status" value="1"/>
</dbReference>
<dbReference type="EMBL" id="FOBF01000013">
    <property type="protein sequence ID" value="SEM47119.1"/>
    <property type="molecule type" value="Genomic_DNA"/>
</dbReference>
<feature type="domain" description="Transglutaminase-like" evidence="1">
    <location>
        <begin position="112"/>
        <end position="170"/>
    </location>
</feature>
<gene>
    <name evidence="2" type="ORF">SAMN05660976_05272</name>
</gene>
<dbReference type="SMART" id="SM00460">
    <property type="entry name" value="TGc"/>
    <property type="match status" value="1"/>
</dbReference>
<name>A0A1H7YPJ9_9ACTN</name>
<dbReference type="STRING" id="46177.SAMN05660976_05272"/>
<keyword evidence="3" id="KW-1185">Reference proteome</keyword>
<dbReference type="Gene3D" id="3.10.620.30">
    <property type="match status" value="1"/>
</dbReference>
<proteinExistence type="predicted"/>
<dbReference type="InterPro" id="IPR002931">
    <property type="entry name" value="Transglutaminase-like"/>
</dbReference>
<dbReference type="InterPro" id="IPR038765">
    <property type="entry name" value="Papain-like_cys_pep_sf"/>
</dbReference>
<dbReference type="AlphaFoldDB" id="A0A1H7YPJ9"/>
<reference evidence="2 3" key="1">
    <citation type="submission" date="2016-10" db="EMBL/GenBank/DDBJ databases">
        <authorList>
            <person name="de Groot N.N."/>
        </authorList>
    </citation>
    <scope>NUCLEOTIDE SEQUENCE [LARGE SCALE GENOMIC DNA]</scope>
    <source>
        <strain evidence="2 3">DSM 43357</strain>
    </source>
</reference>
<dbReference type="RefSeq" id="WP_091103397.1">
    <property type="nucleotide sequence ID" value="NZ_FOBF01000013.1"/>
</dbReference>